<organism evidence="1">
    <name type="scientific">marine sediment metagenome</name>
    <dbReference type="NCBI Taxonomy" id="412755"/>
    <lineage>
        <taxon>unclassified sequences</taxon>
        <taxon>metagenomes</taxon>
        <taxon>ecological metagenomes</taxon>
    </lineage>
</organism>
<comment type="caution">
    <text evidence="1">The sequence shown here is derived from an EMBL/GenBank/DDBJ whole genome shotgun (WGS) entry which is preliminary data.</text>
</comment>
<sequence length="92" mass="10242">MELGAIVALTDAGKHASRLPRPTFNLMMGDLDKYGARGTGEYLFPETGGTPLRYYKGSLAESWDVTADRIIFHIRPGVLWAAYGKEHVMEVR</sequence>
<accession>X1LJS6</accession>
<feature type="non-terminal residue" evidence="1">
    <location>
        <position position="92"/>
    </location>
</feature>
<protein>
    <submittedName>
        <fullName evidence="1">Uncharacterized protein</fullName>
    </submittedName>
</protein>
<name>X1LJS6_9ZZZZ</name>
<dbReference type="EMBL" id="BARV01012230">
    <property type="protein sequence ID" value="GAI02630.1"/>
    <property type="molecule type" value="Genomic_DNA"/>
</dbReference>
<proteinExistence type="predicted"/>
<reference evidence="1" key="1">
    <citation type="journal article" date="2014" name="Front. Microbiol.">
        <title>High frequency of phylogenetically diverse reductive dehalogenase-homologous genes in deep subseafloor sedimentary metagenomes.</title>
        <authorList>
            <person name="Kawai M."/>
            <person name="Futagami T."/>
            <person name="Toyoda A."/>
            <person name="Takaki Y."/>
            <person name="Nishi S."/>
            <person name="Hori S."/>
            <person name="Arai W."/>
            <person name="Tsubouchi T."/>
            <person name="Morono Y."/>
            <person name="Uchiyama I."/>
            <person name="Ito T."/>
            <person name="Fujiyama A."/>
            <person name="Inagaki F."/>
            <person name="Takami H."/>
        </authorList>
    </citation>
    <scope>NUCLEOTIDE SEQUENCE</scope>
    <source>
        <strain evidence="1">Expedition CK06-06</strain>
    </source>
</reference>
<evidence type="ECO:0000313" key="1">
    <source>
        <dbReference type="EMBL" id="GAI02630.1"/>
    </source>
</evidence>
<gene>
    <name evidence="1" type="ORF">S06H3_22759</name>
</gene>
<dbReference type="AlphaFoldDB" id="X1LJS6"/>